<dbReference type="AlphaFoldDB" id="A0A1R1PG03"/>
<dbReference type="GO" id="GO:0006508">
    <property type="term" value="P:proteolysis"/>
    <property type="evidence" value="ECO:0007669"/>
    <property type="project" value="InterPro"/>
</dbReference>
<gene>
    <name evidence="3" type="ORF">AX774_g6795</name>
</gene>
<keyword evidence="4" id="KW-1185">Reference proteome</keyword>
<dbReference type="InterPro" id="IPR043504">
    <property type="entry name" value="Peptidase_S1_PA_chymotrypsin"/>
</dbReference>
<dbReference type="InterPro" id="IPR001254">
    <property type="entry name" value="Trypsin_dom"/>
</dbReference>
<accession>A0A1R1PG03</accession>
<dbReference type="Proteomes" id="UP000188320">
    <property type="component" value="Unassembled WGS sequence"/>
</dbReference>
<dbReference type="InterPro" id="IPR009003">
    <property type="entry name" value="Peptidase_S1_PA"/>
</dbReference>
<sequence length="159" mass="17405">MSLEKPVPSSVATPIKIYLFRVYNKLLVTVAGWGVTKAGSVTPSNTLLKTVVNIFSSSNCTKYNPNWTTNYGARLCQESYNGNDSCQGDSGGPQVTLYGGEQVLVGVKSKGRNKNPKFTNKCGKNNIAYYTRVGYFLNFISNETGVSPRNLTPDLNIQF</sequence>
<dbReference type="SUPFAM" id="SSF50494">
    <property type="entry name" value="Trypsin-like serine proteases"/>
    <property type="match status" value="1"/>
</dbReference>
<proteinExistence type="predicted"/>
<dbReference type="PANTHER" id="PTHR24276:SF98">
    <property type="entry name" value="FI18310P1-RELATED"/>
    <property type="match status" value="1"/>
</dbReference>
<comment type="caution">
    <text evidence="3">The sequence shown here is derived from an EMBL/GenBank/DDBJ whole genome shotgun (WGS) entry which is preliminary data.</text>
</comment>
<dbReference type="OrthoDB" id="6380398at2759"/>
<dbReference type="InterPro" id="IPR050430">
    <property type="entry name" value="Peptidase_S1"/>
</dbReference>
<dbReference type="GO" id="GO:0004252">
    <property type="term" value="F:serine-type endopeptidase activity"/>
    <property type="evidence" value="ECO:0007669"/>
    <property type="project" value="InterPro"/>
</dbReference>
<dbReference type="EMBL" id="LSSK01001416">
    <property type="protein sequence ID" value="OMH79782.1"/>
    <property type="molecule type" value="Genomic_DNA"/>
</dbReference>
<evidence type="ECO:0000313" key="3">
    <source>
        <dbReference type="EMBL" id="OMH79782.1"/>
    </source>
</evidence>
<dbReference type="Pfam" id="PF00089">
    <property type="entry name" value="Trypsin"/>
    <property type="match status" value="1"/>
</dbReference>
<evidence type="ECO:0000313" key="4">
    <source>
        <dbReference type="Proteomes" id="UP000188320"/>
    </source>
</evidence>
<dbReference type="SMART" id="SM00020">
    <property type="entry name" value="Tryp_SPc"/>
    <property type="match status" value="1"/>
</dbReference>
<organism evidence="3 4">
    <name type="scientific">Zancudomyces culisetae</name>
    <name type="common">Gut fungus</name>
    <name type="synonym">Smittium culisetae</name>
    <dbReference type="NCBI Taxonomy" id="1213189"/>
    <lineage>
        <taxon>Eukaryota</taxon>
        <taxon>Fungi</taxon>
        <taxon>Fungi incertae sedis</taxon>
        <taxon>Zoopagomycota</taxon>
        <taxon>Kickxellomycotina</taxon>
        <taxon>Harpellomycetes</taxon>
        <taxon>Harpellales</taxon>
        <taxon>Legeriomycetaceae</taxon>
        <taxon>Zancudomyces</taxon>
    </lineage>
</organism>
<evidence type="ECO:0000259" key="2">
    <source>
        <dbReference type="PROSITE" id="PS50240"/>
    </source>
</evidence>
<name>A0A1R1PG03_ZANCU</name>
<dbReference type="PANTHER" id="PTHR24276">
    <property type="entry name" value="POLYSERASE-RELATED"/>
    <property type="match status" value="1"/>
</dbReference>
<dbReference type="Gene3D" id="2.40.10.10">
    <property type="entry name" value="Trypsin-like serine proteases"/>
    <property type="match status" value="1"/>
</dbReference>
<evidence type="ECO:0000256" key="1">
    <source>
        <dbReference type="ARBA" id="ARBA00023157"/>
    </source>
</evidence>
<reference evidence="4" key="1">
    <citation type="submission" date="2017-01" db="EMBL/GenBank/DDBJ databases">
        <authorList>
            <person name="Wang Y."/>
            <person name="White M."/>
            <person name="Kvist S."/>
            <person name="Moncalvo J.-M."/>
        </authorList>
    </citation>
    <scope>NUCLEOTIDE SEQUENCE [LARGE SCALE GENOMIC DNA]</scope>
    <source>
        <strain evidence="4">COL-18-3</strain>
    </source>
</reference>
<keyword evidence="1" id="KW-1015">Disulfide bond</keyword>
<protein>
    <submittedName>
        <fullName evidence="3">Tryptase</fullName>
    </submittedName>
</protein>
<dbReference type="PROSITE" id="PS50240">
    <property type="entry name" value="TRYPSIN_DOM"/>
    <property type="match status" value="1"/>
</dbReference>
<feature type="domain" description="Peptidase S1" evidence="2">
    <location>
        <begin position="1"/>
        <end position="145"/>
    </location>
</feature>